<reference evidence="5" key="1">
    <citation type="journal article" date="2019" name="Int. J. Syst. Evol. Microbiol.">
        <title>The Global Catalogue of Microorganisms (GCM) 10K type strain sequencing project: providing services to taxonomists for standard genome sequencing and annotation.</title>
        <authorList>
            <consortium name="The Broad Institute Genomics Platform"/>
            <consortium name="The Broad Institute Genome Sequencing Center for Infectious Disease"/>
            <person name="Wu L."/>
            <person name="Ma J."/>
        </authorList>
    </citation>
    <scope>NUCLEOTIDE SEQUENCE [LARGE SCALE GENOMIC DNA]</scope>
    <source>
        <strain evidence="5">JCM 13004</strain>
    </source>
</reference>
<evidence type="ECO:0000313" key="5">
    <source>
        <dbReference type="Proteomes" id="UP001500037"/>
    </source>
</evidence>
<evidence type="ECO:0000313" key="4">
    <source>
        <dbReference type="EMBL" id="GAA1068931.1"/>
    </source>
</evidence>
<dbReference type="PROSITE" id="PS51186">
    <property type="entry name" value="GNAT"/>
    <property type="match status" value="1"/>
</dbReference>
<dbReference type="InterPro" id="IPR016181">
    <property type="entry name" value="Acyl_CoA_acyltransferase"/>
</dbReference>
<dbReference type="SUPFAM" id="SSF55729">
    <property type="entry name" value="Acyl-CoA N-acyltransferases (Nat)"/>
    <property type="match status" value="1"/>
</dbReference>
<dbReference type="Gene3D" id="3.40.630.30">
    <property type="match status" value="1"/>
</dbReference>
<dbReference type="Proteomes" id="UP001500037">
    <property type="component" value="Unassembled WGS sequence"/>
</dbReference>
<comment type="caution">
    <text evidence="4">The sequence shown here is derived from an EMBL/GenBank/DDBJ whole genome shotgun (WGS) entry which is preliminary data.</text>
</comment>
<dbReference type="Pfam" id="PF00583">
    <property type="entry name" value="Acetyltransf_1"/>
    <property type="match status" value="1"/>
</dbReference>
<feature type="domain" description="N-acetyltransferase" evidence="3">
    <location>
        <begin position="1"/>
        <end position="157"/>
    </location>
</feature>
<dbReference type="InterPro" id="IPR050832">
    <property type="entry name" value="Bact_Acetyltransf"/>
</dbReference>
<evidence type="ECO:0000256" key="2">
    <source>
        <dbReference type="ARBA" id="ARBA00023315"/>
    </source>
</evidence>
<dbReference type="CDD" id="cd04301">
    <property type="entry name" value="NAT_SF"/>
    <property type="match status" value="1"/>
</dbReference>
<keyword evidence="5" id="KW-1185">Reference proteome</keyword>
<keyword evidence="2" id="KW-0012">Acyltransferase</keyword>
<name>A0ABP4DQF2_9ACTN</name>
<dbReference type="PANTHER" id="PTHR43877:SF2">
    <property type="entry name" value="AMINOALKYLPHOSPHONATE N-ACETYLTRANSFERASE-RELATED"/>
    <property type="match status" value="1"/>
</dbReference>
<dbReference type="InterPro" id="IPR000182">
    <property type="entry name" value="GNAT_dom"/>
</dbReference>
<protein>
    <submittedName>
        <fullName evidence="4">GNAT family N-acetyltransferase</fullName>
    </submittedName>
</protein>
<proteinExistence type="predicted"/>
<evidence type="ECO:0000259" key="3">
    <source>
        <dbReference type="PROSITE" id="PS51186"/>
    </source>
</evidence>
<dbReference type="EMBL" id="BAAALF010000282">
    <property type="protein sequence ID" value="GAA1068931.1"/>
    <property type="molecule type" value="Genomic_DNA"/>
</dbReference>
<dbReference type="PANTHER" id="PTHR43877">
    <property type="entry name" value="AMINOALKYLPHOSPHONATE N-ACETYLTRANSFERASE-RELATED-RELATED"/>
    <property type="match status" value="1"/>
</dbReference>
<gene>
    <name evidence="4" type="ORF">GCM10009665_74580</name>
</gene>
<sequence length="159" mass="17514">MELRTTRYDHPDAELLTAEVQQEYVRRYGDGDLTVLHAEHFVPPYGTFVVAYLDDAPVACGGWRAKDGDSPFLLDGDAELKRMFVVPAARGRGLARAVLRHLEASASAAGRKRVVLETGTEQPEAVALYTSEGYRPITKFGLYRESPLSICLGKELVSS</sequence>
<organism evidence="4 5">
    <name type="scientific">Kitasatospora nipponensis</name>
    <dbReference type="NCBI Taxonomy" id="258049"/>
    <lineage>
        <taxon>Bacteria</taxon>
        <taxon>Bacillati</taxon>
        <taxon>Actinomycetota</taxon>
        <taxon>Actinomycetes</taxon>
        <taxon>Kitasatosporales</taxon>
        <taxon>Streptomycetaceae</taxon>
        <taxon>Kitasatospora</taxon>
    </lineage>
</organism>
<accession>A0ABP4DQF2</accession>
<keyword evidence="1" id="KW-0808">Transferase</keyword>
<dbReference type="RefSeq" id="WP_344446708.1">
    <property type="nucleotide sequence ID" value="NZ_BAAALF010000282.1"/>
</dbReference>
<evidence type="ECO:0000256" key="1">
    <source>
        <dbReference type="ARBA" id="ARBA00022679"/>
    </source>
</evidence>